<evidence type="ECO:0008006" key="4">
    <source>
        <dbReference type="Google" id="ProtNLM"/>
    </source>
</evidence>
<sequence length="164" mass="17937">MTRSAVLVLLLCGCATPKGDAAMGNDDATAEGQRPMRKGDPEPVYEFEPGPMVTDTEGLRAWLEANRGKRLRLPVVIELGEVGHGFKRSRVGDVELRVTDLALGVPLSERIAQKCGRDARRCALWLEGRYGETPPLPDTLPQYEVVKVGELVDEKAALQAERAK</sequence>
<dbReference type="RefSeq" id="WP_321546962.1">
    <property type="nucleotide sequence ID" value="NZ_JAXIVS010000005.1"/>
</dbReference>
<dbReference type="Proteomes" id="UP001291309">
    <property type="component" value="Unassembled WGS sequence"/>
</dbReference>
<dbReference type="EMBL" id="JAXIVS010000005">
    <property type="protein sequence ID" value="MDY7228238.1"/>
    <property type="molecule type" value="Genomic_DNA"/>
</dbReference>
<comment type="caution">
    <text evidence="2">The sequence shown here is derived from an EMBL/GenBank/DDBJ whole genome shotgun (WGS) entry which is preliminary data.</text>
</comment>
<reference evidence="2 3" key="1">
    <citation type="submission" date="2023-12" db="EMBL/GenBank/DDBJ databases">
        <title>the genome sequence of Hyalangium sp. s54d21.</title>
        <authorList>
            <person name="Zhang X."/>
        </authorList>
    </citation>
    <scope>NUCLEOTIDE SEQUENCE [LARGE SCALE GENOMIC DNA]</scope>
    <source>
        <strain evidence="3">s54d21</strain>
    </source>
</reference>
<evidence type="ECO:0000313" key="2">
    <source>
        <dbReference type="EMBL" id="MDY7228238.1"/>
    </source>
</evidence>
<feature type="region of interest" description="Disordered" evidence="1">
    <location>
        <begin position="21"/>
        <end position="40"/>
    </location>
</feature>
<proteinExistence type="predicted"/>
<organism evidence="2 3">
    <name type="scientific">Hyalangium rubrum</name>
    <dbReference type="NCBI Taxonomy" id="3103134"/>
    <lineage>
        <taxon>Bacteria</taxon>
        <taxon>Pseudomonadati</taxon>
        <taxon>Myxococcota</taxon>
        <taxon>Myxococcia</taxon>
        <taxon>Myxococcales</taxon>
        <taxon>Cystobacterineae</taxon>
        <taxon>Archangiaceae</taxon>
        <taxon>Hyalangium</taxon>
    </lineage>
</organism>
<name>A0ABU5H5X9_9BACT</name>
<gene>
    <name evidence="2" type="ORF">SYV04_17590</name>
</gene>
<protein>
    <recommendedName>
        <fullName evidence="4">Lipoprotein</fullName>
    </recommendedName>
</protein>
<accession>A0ABU5H5X9</accession>
<keyword evidence="3" id="KW-1185">Reference proteome</keyword>
<evidence type="ECO:0000256" key="1">
    <source>
        <dbReference type="SAM" id="MobiDB-lite"/>
    </source>
</evidence>
<evidence type="ECO:0000313" key="3">
    <source>
        <dbReference type="Proteomes" id="UP001291309"/>
    </source>
</evidence>